<organism evidence="2 3">
    <name type="scientific">Eumeta variegata</name>
    <name type="common">Bagworm moth</name>
    <name type="synonym">Eumeta japonica</name>
    <dbReference type="NCBI Taxonomy" id="151549"/>
    <lineage>
        <taxon>Eukaryota</taxon>
        <taxon>Metazoa</taxon>
        <taxon>Ecdysozoa</taxon>
        <taxon>Arthropoda</taxon>
        <taxon>Hexapoda</taxon>
        <taxon>Insecta</taxon>
        <taxon>Pterygota</taxon>
        <taxon>Neoptera</taxon>
        <taxon>Endopterygota</taxon>
        <taxon>Lepidoptera</taxon>
        <taxon>Glossata</taxon>
        <taxon>Ditrysia</taxon>
        <taxon>Tineoidea</taxon>
        <taxon>Psychidae</taxon>
        <taxon>Oiketicinae</taxon>
        <taxon>Eumeta</taxon>
    </lineage>
</organism>
<comment type="caution">
    <text evidence="2">The sequence shown here is derived from an EMBL/GenBank/DDBJ whole genome shotgun (WGS) entry which is preliminary data.</text>
</comment>
<evidence type="ECO:0000313" key="3">
    <source>
        <dbReference type="Proteomes" id="UP000299102"/>
    </source>
</evidence>
<sequence length="85" mass="9617">MRGSAIKLHCIVWQMCESGECVGRHLHKSGQRVGSMQKYSGAAERRERPGASSRGRYLRPFVFAERARSVHGRDAASDTYHDRRA</sequence>
<proteinExistence type="predicted"/>
<dbReference type="AlphaFoldDB" id="A0A4C1TIX8"/>
<feature type="region of interest" description="Disordered" evidence="1">
    <location>
        <begin position="32"/>
        <end position="53"/>
    </location>
</feature>
<dbReference type="Proteomes" id="UP000299102">
    <property type="component" value="Unassembled WGS sequence"/>
</dbReference>
<accession>A0A4C1TIX8</accession>
<reference evidence="2 3" key="1">
    <citation type="journal article" date="2019" name="Commun. Biol.">
        <title>The bagworm genome reveals a unique fibroin gene that provides high tensile strength.</title>
        <authorList>
            <person name="Kono N."/>
            <person name="Nakamura H."/>
            <person name="Ohtoshi R."/>
            <person name="Tomita M."/>
            <person name="Numata K."/>
            <person name="Arakawa K."/>
        </authorList>
    </citation>
    <scope>NUCLEOTIDE SEQUENCE [LARGE SCALE GENOMIC DNA]</scope>
</reference>
<keyword evidence="3" id="KW-1185">Reference proteome</keyword>
<gene>
    <name evidence="2" type="ORF">EVAR_102756_1</name>
</gene>
<name>A0A4C1TIX8_EUMVA</name>
<evidence type="ECO:0000313" key="2">
    <source>
        <dbReference type="EMBL" id="GBP14075.1"/>
    </source>
</evidence>
<protein>
    <submittedName>
        <fullName evidence="2">Uncharacterized protein</fullName>
    </submittedName>
</protein>
<dbReference type="EMBL" id="BGZK01000061">
    <property type="protein sequence ID" value="GBP14075.1"/>
    <property type="molecule type" value="Genomic_DNA"/>
</dbReference>
<evidence type="ECO:0000256" key="1">
    <source>
        <dbReference type="SAM" id="MobiDB-lite"/>
    </source>
</evidence>